<protein>
    <submittedName>
        <fullName evidence="2">Uncharacterized protein</fullName>
    </submittedName>
</protein>
<name>C4J899_MAIZE</name>
<reference evidence="2" key="1">
    <citation type="journal article" date="2009" name="PLoS Genet.">
        <title>Sequencing, mapping, and analysis of 27,455 maize full-length cDNAs.</title>
        <authorList>
            <person name="Soderlund C."/>
            <person name="Descour A."/>
            <person name="Kudrna D."/>
            <person name="Bomhoff M."/>
            <person name="Boyd L."/>
            <person name="Currie J."/>
            <person name="Angelova A."/>
            <person name="Collura K."/>
            <person name="Wissotski M."/>
            <person name="Ashley E."/>
            <person name="Morrow D."/>
            <person name="Fernandes J."/>
            <person name="Walbot V."/>
            <person name="Yu Y."/>
        </authorList>
    </citation>
    <scope>NUCLEOTIDE SEQUENCE</scope>
    <source>
        <strain evidence="2">B73</strain>
    </source>
</reference>
<organism evidence="2">
    <name type="scientific">Zea mays</name>
    <name type="common">Maize</name>
    <dbReference type="NCBI Taxonomy" id="4577"/>
    <lineage>
        <taxon>Eukaryota</taxon>
        <taxon>Viridiplantae</taxon>
        <taxon>Streptophyta</taxon>
        <taxon>Embryophyta</taxon>
        <taxon>Tracheophyta</taxon>
        <taxon>Spermatophyta</taxon>
        <taxon>Magnoliopsida</taxon>
        <taxon>Liliopsida</taxon>
        <taxon>Poales</taxon>
        <taxon>Poaceae</taxon>
        <taxon>PACMAD clade</taxon>
        <taxon>Panicoideae</taxon>
        <taxon>Andropogonodae</taxon>
        <taxon>Andropogoneae</taxon>
        <taxon>Tripsacinae</taxon>
        <taxon>Zea</taxon>
    </lineage>
</organism>
<feature type="compositionally biased region" description="Basic and acidic residues" evidence="1">
    <location>
        <begin position="46"/>
        <end position="55"/>
    </location>
</feature>
<dbReference type="EMBL" id="BT087046">
    <property type="protein sequence ID" value="ACR37399.1"/>
    <property type="molecule type" value="mRNA"/>
</dbReference>
<evidence type="ECO:0000313" key="2">
    <source>
        <dbReference type="EMBL" id="ACR37399.1"/>
    </source>
</evidence>
<sequence>MKTKPGPWARTSTWLPSLVSRPPARPPAGCMRSRHAYARYSQGTTGEKENENGKT</sequence>
<proteinExistence type="evidence at transcript level"/>
<reference evidence="2" key="2">
    <citation type="submission" date="2012-06" db="EMBL/GenBank/DDBJ databases">
        <authorList>
            <person name="Yu Y."/>
            <person name="Currie J."/>
            <person name="Lomeli R."/>
            <person name="Angelova A."/>
            <person name="Collura K."/>
            <person name="Wissotski M."/>
            <person name="Campos D."/>
            <person name="Kudrna D."/>
            <person name="Golser W."/>
            <person name="Ashely E."/>
            <person name="Descour A."/>
            <person name="Fernandes J."/>
            <person name="Soderlund C."/>
            <person name="Walbot V."/>
        </authorList>
    </citation>
    <scope>NUCLEOTIDE SEQUENCE</scope>
    <source>
        <strain evidence="2">B73</strain>
    </source>
</reference>
<feature type="region of interest" description="Disordered" evidence="1">
    <location>
        <begin position="1"/>
        <end position="55"/>
    </location>
</feature>
<dbReference type="AlphaFoldDB" id="C4J899"/>
<accession>C4J899</accession>
<evidence type="ECO:0000256" key="1">
    <source>
        <dbReference type="SAM" id="MobiDB-lite"/>
    </source>
</evidence>